<name>A0ABV2WDD4_9ACTN</name>
<dbReference type="Gene3D" id="3.30.750.24">
    <property type="entry name" value="STAS domain"/>
    <property type="match status" value="1"/>
</dbReference>
<dbReference type="Pfam" id="PF01740">
    <property type="entry name" value="STAS"/>
    <property type="match status" value="1"/>
</dbReference>
<dbReference type="InterPro" id="IPR036513">
    <property type="entry name" value="STAS_dom_sf"/>
</dbReference>
<keyword evidence="3" id="KW-1185">Reference proteome</keyword>
<dbReference type="SUPFAM" id="SSF52091">
    <property type="entry name" value="SpoIIaa-like"/>
    <property type="match status" value="1"/>
</dbReference>
<proteinExistence type="predicted"/>
<dbReference type="PROSITE" id="PS50801">
    <property type="entry name" value="STAS"/>
    <property type="match status" value="1"/>
</dbReference>
<dbReference type="InterPro" id="IPR002645">
    <property type="entry name" value="STAS_dom"/>
</dbReference>
<reference evidence="2 3" key="1">
    <citation type="submission" date="2024-06" db="EMBL/GenBank/DDBJ databases">
        <title>The Natural Products Discovery Center: Release of the First 8490 Sequenced Strains for Exploring Actinobacteria Biosynthetic Diversity.</title>
        <authorList>
            <person name="Kalkreuter E."/>
            <person name="Kautsar S.A."/>
            <person name="Yang D."/>
            <person name="Bader C.D."/>
            <person name="Teijaro C.N."/>
            <person name="Fluegel L."/>
            <person name="Davis C.M."/>
            <person name="Simpson J.R."/>
            <person name="Lauterbach L."/>
            <person name="Steele A.D."/>
            <person name="Gui C."/>
            <person name="Meng S."/>
            <person name="Li G."/>
            <person name="Viehrig K."/>
            <person name="Ye F."/>
            <person name="Su P."/>
            <person name="Kiefer A.F."/>
            <person name="Nichols A."/>
            <person name="Cepeda A.J."/>
            <person name="Yan W."/>
            <person name="Fan B."/>
            <person name="Jiang Y."/>
            <person name="Adhikari A."/>
            <person name="Zheng C.-J."/>
            <person name="Schuster L."/>
            <person name="Cowan T.M."/>
            <person name="Smanski M.J."/>
            <person name="Chevrette M.G."/>
            <person name="De Carvalho L.P.S."/>
            <person name="Shen B."/>
        </authorList>
    </citation>
    <scope>NUCLEOTIDE SEQUENCE [LARGE SCALE GENOMIC DNA]</scope>
    <source>
        <strain evidence="2 3">NPDC006337</strain>
    </source>
</reference>
<protein>
    <submittedName>
        <fullName evidence="2">MEDS domain-containing protein</fullName>
    </submittedName>
</protein>
<evidence type="ECO:0000313" key="3">
    <source>
        <dbReference type="Proteomes" id="UP001550378"/>
    </source>
</evidence>
<feature type="domain" description="STAS" evidence="1">
    <location>
        <begin position="185"/>
        <end position="270"/>
    </location>
</feature>
<dbReference type="EMBL" id="JBEXZR010000034">
    <property type="protein sequence ID" value="MEU0711360.1"/>
    <property type="molecule type" value="Genomic_DNA"/>
</dbReference>
<dbReference type="Pfam" id="PF14417">
    <property type="entry name" value="MEDS"/>
    <property type="match status" value="1"/>
</dbReference>
<evidence type="ECO:0000259" key="1">
    <source>
        <dbReference type="PROSITE" id="PS50801"/>
    </source>
</evidence>
<evidence type="ECO:0000313" key="2">
    <source>
        <dbReference type="EMBL" id="MEU0711360.1"/>
    </source>
</evidence>
<accession>A0ABV2WDD4</accession>
<dbReference type="RefSeq" id="WP_359806936.1">
    <property type="nucleotide sequence ID" value="NZ_JBEXZO010000032.1"/>
</dbReference>
<dbReference type="InterPro" id="IPR025847">
    <property type="entry name" value="MEDS_domain"/>
</dbReference>
<organism evidence="2 3">
    <name type="scientific">Streptomyces lavendulocolor</name>
    <dbReference type="NCBI Taxonomy" id="67316"/>
    <lineage>
        <taxon>Bacteria</taxon>
        <taxon>Bacillati</taxon>
        <taxon>Actinomycetota</taxon>
        <taxon>Actinomycetes</taxon>
        <taxon>Kitasatosporales</taxon>
        <taxon>Streptomycetaceae</taxon>
        <taxon>Streptomyces</taxon>
    </lineage>
</organism>
<comment type="caution">
    <text evidence="2">The sequence shown here is derived from an EMBL/GenBank/DDBJ whole genome shotgun (WGS) entry which is preliminary data.</text>
</comment>
<gene>
    <name evidence="2" type="ORF">ABZ508_28775</name>
</gene>
<dbReference type="Proteomes" id="UP001550378">
    <property type="component" value="Unassembled WGS sequence"/>
</dbReference>
<sequence>MRAARTIATLDEIDVGDHVCWLMDPVDRFPDDADSFVSDGALFGDKVVIIGSAGAAHWANRPDRRSGRPAVVVLDPHRMEEPLLDAVQREARQADREGFRAVRVLTEADPRSRGVTASEALLEGELLLEEFAADSGAMVVCAYRPGHWDVPTLHQAMCVHPQSLGSRSAGPGFRMFSAGSNCWSVDGVIDSEGAEAFAAAIRAAAVRTETVRLRFDRVEMIDAAGMRALADAARQVPGRTVLVEGANDTVRLCWDLSGFAVPEVPVEMSA</sequence>